<evidence type="ECO:0000313" key="2">
    <source>
        <dbReference type="EMBL" id="SEP21965.1"/>
    </source>
</evidence>
<gene>
    <name evidence="2" type="ORF">SAMN05444123_110157</name>
</gene>
<dbReference type="InterPro" id="IPR010642">
    <property type="entry name" value="Invasion_prot_B"/>
</dbReference>
<dbReference type="Pfam" id="PF06776">
    <property type="entry name" value="IalB"/>
    <property type="match status" value="1"/>
</dbReference>
<keyword evidence="1" id="KW-0732">Signal</keyword>
<feature type="signal peptide" evidence="1">
    <location>
        <begin position="1"/>
        <end position="25"/>
    </location>
</feature>
<name>A0A1H8W2V8_9BRAD</name>
<dbReference type="Proteomes" id="UP000199615">
    <property type="component" value="Unassembled WGS sequence"/>
</dbReference>
<dbReference type="EMBL" id="FODT01000010">
    <property type="protein sequence ID" value="SEP21965.1"/>
    <property type="molecule type" value="Genomic_DNA"/>
</dbReference>
<dbReference type="InterPro" id="IPR038696">
    <property type="entry name" value="IalB_sf"/>
</dbReference>
<keyword evidence="3" id="KW-1185">Reference proteome</keyword>
<feature type="chain" id="PRO_5011440314" evidence="1">
    <location>
        <begin position="26"/>
        <end position="205"/>
    </location>
</feature>
<dbReference type="Gene3D" id="2.60.40.1880">
    <property type="entry name" value="Invasion associated locus B (IalB) protein"/>
    <property type="match status" value="1"/>
</dbReference>
<evidence type="ECO:0000313" key="3">
    <source>
        <dbReference type="Proteomes" id="UP000199615"/>
    </source>
</evidence>
<proteinExistence type="predicted"/>
<protein>
    <submittedName>
        <fullName evidence="2">Invasion protein IalB, involved in pathogenesis</fullName>
    </submittedName>
</protein>
<dbReference type="AlphaFoldDB" id="A0A1H8W2V8"/>
<sequence length="205" mass="22465">MRNHTSRRIALSLFFLAEFVLPAIAEDKRPSTPAATESPVSLVEARGERQLRHLTYSGWRKLCFRPSPAAAICRTTIAGVSETGQEMLRIDLIEGDPQGGARLQIYLPPMLFLEAGVRIAIDGEAAVRLPFAWCFSNTCVAAHAVDAAFIRRMKSGREITLKVVDARVSTVTTSLPLDRFAAVNRGEPTLTFGESLEAVAPQKQE</sequence>
<reference evidence="3" key="1">
    <citation type="submission" date="2016-10" db="EMBL/GenBank/DDBJ databases">
        <authorList>
            <person name="Varghese N."/>
            <person name="Submissions S."/>
        </authorList>
    </citation>
    <scope>NUCLEOTIDE SEQUENCE [LARGE SCALE GENOMIC DNA]</scope>
    <source>
        <strain evidence="3">DSM 123</strain>
    </source>
</reference>
<accession>A0A1H8W2V8</accession>
<evidence type="ECO:0000256" key="1">
    <source>
        <dbReference type="SAM" id="SignalP"/>
    </source>
</evidence>
<organism evidence="2 3">
    <name type="scientific">Rhodopseudomonas pseudopalustris</name>
    <dbReference type="NCBI Taxonomy" id="1513892"/>
    <lineage>
        <taxon>Bacteria</taxon>
        <taxon>Pseudomonadati</taxon>
        <taxon>Pseudomonadota</taxon>
        <taxon>Alphaproteobacteria</taxon>
        <taxon>Hyphomicrobiales</taxon>
        <taxon>Nitrobacteraceae</taxon>
        <taxon>Rhodopseudomonas</taxon>
    </lineage>
</organism>